<evidence type="ECO:0000256" key="1">
    <source>
        <dbReference type="SAM" id="Coils"/>
    </source>
</evidence>
<feature type="domain" description="PDZ" evidence="3">
    <location>
        <begin position="46"/>
        <end position="120"/>
    </location>
</feature>
<dbReference type="InterPro" id="IPR001478">
    <property type="entry name" value="PDZ"/>
</dbReference>
<evidence type="ECO:0000259" key="3">
    <source>
        <dbReference type="PROSITE" id="PS50106"/>
    </source>
</evidence>
<feature type="non-terminal residue" evidence="4">
    <location>
        <position position="363"/>
    </location>
</feature>
<reference evidence="4 5" key="1">
    <citation type="submission" date="2018-01" db="EMBL/GenBank/DDBJ databases">
        <title>Comparison of the Chinese Bamboo Partridge and Red Junglefowl genome sequences highlights the importance of demography in genome evolution.</title>
        <authorList>
            <person name="Tiley G.P."/>
            <person name="Kimball R.T."/>
            <person name="Braun E.L."/>
            <person name="Burleigh J.G."/>
        </authorList>
    </citation>
    <scope>NUCLEOTIDE SEQUENCE [LARGE SCALE GENOMIC DNA]</scope>
    <source>
        <strain evidence="4">RTK389</strain>
        <tissue evidence="4">Blood</tissue>
    </source>
</reference>
<dbReference type="GO" id="GO:0008286">
    <property type="term" value="P:insulin receptor signaling pathway"/>
    <property type="evidence" value="ECO:0007669"/>
    <property type="project" value="TreeGrafter"/>
</dbReference>
<dbReference type="Proteomes" id="UP000237246">
    <property type="component" value="Unassembled WGS sequence"/>
</dbReference>
<accession>A0A2P4SRD5</accession>
<dbReference type="PANTHER" id="PTHR19964">
    <property type="entry name" value="MULTIPLE PDZ DOMAIN PROTEIN"/>
    <property type="match status" value="1"/>
</dbReference>
<gene>
    <name evidence="4" type="ORF">CIB84_009586</name>
</gene>
<dbReference type="PANTHER" id="PTHR19964:SF16">
    <property type="entry name" value="SYNTAXIN-BINDING PROTEIN 4"/>
    <property type="match status" value="1"/>
</dbReference>
<evidence type="ECO:0000313" key="5">
    <source>
        <dbReference type="Proteomes" id="UP000237246"/>
    </source>
</evidence>
<evidence type="ECO:0000256" key="2">
    <source>
        <dbReference type="SAM" id="MobiDB-lite"/>
    </source>
</evidence>
<dbReference type="GO" id="GO:0031410">
    <property type="term" value="C:cytoplasmic vesicle"/>
    <property type="evidence" value="ECO:0007669"/>
    <property type="project" value="TreeGrafter"/>
</dbReference>
<dbReference type="AlphaFoldDB" id="A0A2P4SRD5"/>
<feature type="coiled-coil region" evidence="1">
    <location>
        <begin position="316"/>
        <end position="357"/>
    </location>
</feature>
<dbReference type="OrthoDB" id="6022242at2759"/>
<keyword evidence="5" id="KW-1185">Reference proteome</keyword>
<name>A0A2P4SRD5_BAMTH</name>
<keyword evidence="1" id="KW-0175">Coiled coil</keyword>
<dbReference type="GO" id="GO:0019905">
    <property type="term" value="F:syntaxin binding"/>
    <property type="evidence" value="ECO:0007669"/>
    <property type="project" value="TreeGrafter"/>
</dbReference>
<evidence type="ECO:0000313" key="4">
    <source>
        <dbReference type="EMBL" id="POI26663.1"/>
    </source>
</evidence>
<dbReference type="Pfam" id="PF00595">
    <property type="entry name" value="PDZ"/>
    <property type="match status" value="1"/>
</dbReference>
<dbReference type="PROSITE" id="PS50106">
    <property type="entry name" value="PDZ"/>
    <property type="match status" value="1"/>
</dbReference>
<dbReference type="GO" id="GO:0061178">
    <property type="term" value="P:regulation of insulin secretion involved in cellular response to glucose stimulus"/>
    <property type="evidence" value="ECO:0007669"/>
    <property type="project" value="TreeGrafter"/>
</dbReference>
<dbReference type="InterPro" id="IPR036034">
    <property type="entry name" value="PDZ_sf"/>
</dbReference>
<organism evidence="4 5">
    <name type="scientific">Bambusicola thoracicus</name>
    <name type="common">Chinese bamboo-partridge</name>
    <name type="synonym">Perdix thoracica</name>
    <dbReference type="NCBI Taxonomy" id="9083"/>
    <lineage>
        <taxon>Eukaryota</taxon>
        <taxon>Metazoa</taxon>
        <taxon>Chordata</taxon>
        <taxon>Craniata</taxon>
        <taxon>Vertebrata</taxon>
        <taxon>Euteleostomi</taxon>
        <taxon>Archelosauria</taxon>
        <taxon>Archosauria</taxon>
        <taxon>Dinosauria</taxon>
        <taxon>Saurischia</taxon>
        <taxon>Theropoda</taxon>
        <taxon>Coelurosauria</taxon>
        <taxon>Aves</taxon>
        <taxon>Neognathae</taxon>
        <taxon>Galloanserae</taxon>
        <taxon>Galliformes</taxon>
        <taxon>Phasianidae</taxon>
        <taxon>Perdicinae</taxon>
        <taxon>Bambusicola</taxon>
    </lineage>
</organism>
<dbReference type="InterPro" id="IPR051342">
    <property type="entry name" value="PDZ_scaffold"/>
</dbReference>
<dbReference type="SUPFAM" id="SSF50156">
    <property type="entry name" value="PDZ domain-like"/>
    <property type="match status" value="1"/>
</dbReference>
<proteinExistence type="predicted"/>
<sequence length="363" mass="39382">KPADSLSSGSSSRSQSPQLPPEDVTTTVSRKNSAPAASPKIAKDSAFQIISVCKGASLGLDIIGGIDRNEGPLVYIQEVIPGGDCHKDGRLQPGDQLVSINKESMIGVSYEEAKSIIDRARTRFESFCEIAFIRPKSVPSYSGNLQRPSSLVPPSAVVVGQQAAGPSPVASPNTKLVSALLPNAMETRVKMEEQSPITFAESSPADVSVQVIAPSQTDGCRLPGRKALLNSTIRLKAEKLERALNYLGIQPSAEQQQTLRQQLQKDSKGTVSFGDFIEVSRNLFSVQLDATDGGQKPVAFGIDEIVSLLDSQFVTWDSLEDDTEKLKKERNEALKEMSKLKEELSESLRLQKQLTEELQMVKQ</sequence>
<comment type="caution">
    <text evidence="4">The sequence shown here is derived from an EMBL/GenBank/DDBJ whole genome shotgun (WGS) entry which is preliminary data.</text>
</comment>
<dbReference type="EMBL" id="PPHD01027592">
    <property type="protein sequence ID" value="POI26663.1"/>
    <property type="molecule type" value="Genomic_DNA"/>
</dbReference>
<feature type="compositionally biased region" description="Low complexity" evidence="2">
    <location>
        <begin position="1"/>
        <end position="17"/>
    </location>
</feature>
<dbReference type="SMART" id="SM00228">
    <property type="entry name" value="PDZ"/>
    <property type="match status" value="1"/>
</dbReference>
<protein>
    <recommendedName>
        <fullName evidence="3">PDZ domain-containing protein</fullName>
    </recommendedName>
</protein>
<dbReference type="CDD" id="cd06698">
    <property type="entry name" value="PDZ1_hSTXBP4-PDZ2_GgSTXBP4-like"/>
    <property type="match status" value="1"/>
</dbReference>
<feature type="region of interest" description="Disordered" evidence="2">
    <location>
        <begin position="1"/>
        <end position="37"/>
    </location>
</feature>
<feature type="non-terminal residue" evidence="4">
    <location>
        <position position="1"/>
    </location>
</feature>
<dbReference type="Gene3D" id="2.30.42.10">
    <property type="match status" value="1"/>
</dbReference>